<name>A0A396YS82_9LEPT</name>
<gene>
    <name evidence="3" type="ORF">DLM75_23120</name>
</gene>
<evidence type="ECO:0000259" key="2">
    <source>
        <dbReference type="Pfam" id="PF20254"/>
    </source>
</evidence>
<feature type="domain" description="N,N-dimethylformamidase beta subunit-like C-terminal" evidence="2">
    <location>
        <begin position="268"/>
        <end position="665"/>
    </location>
</feature>
<sequence>MLRIAFLLFFSTTFQFCNSDTNNYLDFLFSSTKDKNGISIADHIRSAQSVSPSNAPIPIYQYEYRDMYGSQILYYSQSANTPTAWTSDGVVFYAFSNPRTGTVPVYQYYAVDPGGYYRFMYSSNLYCAVGTSCGWYNSGVAFYAFPNPRSYTRPVYAYVVDSPQQRFFYSPKAFVGVGGNWLGWTNGGTAFYVPQIPYKEHTSTSEIEGYSSTTSVSPGETIRFYLNDPTAFGTPTVFGATNPLKFYKVGVNDPVGTENNVLVDSQDVDSCAPSSGCSWTATISKTIPATGWPSGLYYLEISDSQRIYFVVKSSQPAVVSNILMIIPFSTWQAYNTWGGTSTYPDPSKNILISPTASFNRPTTGSPSRHIDFISSMLSKKDINNQFPYSNIEFASDVDLHADPNLLNSYQLVIFVGQNEYISKQMRLNLDYYIRNGGNMAVFGGNTSWFQIRLNPDAVGNPNRLLICYKTTENINVSLDPFPDPLLKTFNWYQRSLYYPENQTFGLSFRYGTQSGPHETWTTENAREFEIKQANHWVFRSNDPNLIVQDFQKFGLFFKSDGQLDDKGLTAPGSTEGDSLLFKCEGGCLVSSGEDTHNKKMFATGKDLSPISFQILAYLDARNSVNYERSGHSSPTDDHTGIVMGVFENNGMVFNGGLYDWQNGLVHEKNGNPNIVSNIVWNVIEKLKQPKAAVQKATTAVYQYSDKNWNAYQSLYYSRIPFLPQSFYRNGLIIEYDYDGFAFYAYDRLLPGTVPIYQYQVQDSDGGQRFMYSPNQFCATGSSCLGWYNNGPSFYAYLSQQPGTIPVYSYSVDSPVQRFLYMPNQLCAIGTDCLGWHNNGPAFYVPDSK</sequence>
<dbReference type="AlphaFoldDB" id="A0A396YS82"/>
<dbReference type="Pfam" id="PF20254">
    <property type="entry name" value="DMFA2_C"/>
    <property type="match status" value="1"/>
</dbReference>
<proteinExistence type="predicted"/>
<dbReference type="Proteomes" id="UP000265798">
    <property type="component" value="Unassembled WGS sequence"/>
</dbReference>
<evidence type="ECO:0000313" key="4">
    <source>
        <dbReference type="Proteomes" id="UP000265798"/>
    </source>
</evidence>
<dbReference type="RefSeq" id="WP_118970880.1">
    <property type="nucleotide sequence ID" value="NZ_QHCT01000014.1"/>
</dbReference>
<organism evidence="3 4">
    <name type="scientific">Leptospira stimsonii</name>
    <dbReference type="NCBI Taxonomy" id="2202203"/>
    <lineage>
        <taxon>Bacteria</taxon>
        <taxon>Pseudomonadati</taxon>
        <taxon>Spirochaetota</taxon>
        <taxon>Spirochaetia</taxon>
        <taxon>Leptospirales</taxon>
        <taxon>Leptospiraceae</taxon>
        <taxon>Leptospira</taxon>
    </lineage>
</organism>
<dbReference type="Pfam" id="PF18885">
    <property type="entry name" value="DUF5648"/>
    <property type="match status" value="2"/>
</dbReference>
<reference evidence="4" key="1">
    <citation type="submission" date="2018-05" db="EMBL/GenBank/DDBJ databases">
        <title>Leptospira yasudae sp. nov. and Leptospira stimsonii sp. nov., two pathogenic species of the genus Leptospira isolated from environmental sources.</title>
        <authorList>
            <person name="Casanovas-Massana A."/>
            <person name="Hamond C."/>
            <person name="Santos L.A."/>
            <person name="Hacker K.P."/>
            <person name="Balassiano I."/>
            <person name="Medeiros M.A."/>
            <person name="Reis M.G."/>
            <person name="Ko A.I."/>
            <person name="Wunder E.A."/>
        </authorList>
    </citation>
    <scope>NUCLEOTIDE SEQUENCE [LARGE SCALE GENOMIC DNA]</scope>
    <source>
        <strain evidence="4">Yale</strain>
    </source>
</reference>
<protein>
    <submittedName>
        <fullName evidence="3">Uncharacterized protein</fullName>
    </submittedName>
</protein>
<dbReference type="OrthoDB" id="505641at2"/>
<accession>A0A396YS82</accession>
<dbReference type="EMBL" id="QHCT01000014">
    <property type="protein sequence ID" value="RHX84288.1"/>
    <property type="molecule type" value="Genomic_DNA"/>
</dbReference>
<feature type="domain" description="DUF5648" evidence="1">
    <location>
        <begin position="734"/>
        <end position="844"/>
    </location>
</feature>
<dbReference type="InterPro" id="IPR046540">
    <property type="entry name" value="DMFA2_C"/>
</dbReference>
<comment type="caution">
    <text evidence="3">The sequence shown here is derived from an EMBL/GenBank/DDBJ whole genome shotgun (WGS) entry which is preliminary data.</text>
</comment>
<evidence type="ECO:0000313" key="3">
    <source>
        <dbReference type="EMBL" id="RHX84288.1"/>
    </source>
</evidence>
<dbReference type="SUPFAM" id="SSF52317">
    <property type="entry name" value="Class I glutamine amidotransferase-like"/>
    <property type="match status" value="1"/>
</dbReference>
<dbReference type="InterPro" id="IPR029062">
    <property type="entry name" value="Class_I_gatase-like"/>
</dbReference>
<evidence type="ECO:0000259" key="1">
    <source>
        <dbReference type="Pfam" id="PF18885"/>
    </source>
</evidence>
<feature type="domain" description="DUF5648" evidence="1">
    <location>
        <begin position="82"/>
        <end position="193"/>
    </location>
</feature>
<dbReference type="InterPro" id="IPR043708">
    <property type="entry name" value="DUF5648"/>
</dbReference>